<sequence>MDLGSSCEEAPRGKVIEKCPRSHEPKSKSRGYAHLHWTLLSCQGIERKTNDMDTYKRIESVFSDIGVYTTAGARRLHCAPRSSFSKGVSRSNECKAIESWADLFFPIRTASSAMHPYHSGDSDEIPIMPDRATEVRGSQICLSLTMQGSVGEFL</sequence>
<name>A0A0D0DSU9_9AGAM</name>
<reference evidence="2" key="2">
    <citation type="submission" date="2015-01" db="EMBL/GenBank/DDBJ databases">
        <title>Evolutionary Origins and Diversification of the Mycorrhizal Mutualists.</title>
        <authorList>
            <consortium name="DOE Joint Genome Institute"/>
            <consortium name="Mycorrhizal Genomics Consortium"/>
            <person name="Kohler A."/>
            <person name="Kuo A."/>
            <person name="Nagy L.G."/>
            <person name="Floudas D."/>
            <person name="Copeland A."/>
            <person name="Barry K.W."/>
            <person name="Cichocki N."/>
            <person name="Veneault-Fourrey C."/>
            <person name="LaButti K."/>
            <person name="Lindquist E.A."/>
            <person name="Lipzen A."/>
            <person name="Lundell T."/>
            <person name="Morin E."/>
            <person name="Murat C."/>
            <person name="Riley R."/>
            <person name="Ohm R."/>
            <person name="Sun H."/>
            <person name="Tunlid A."/>
            <person name="Henrissat B."/>
            <person name="Grigoriev I.V."/>
            <person name="Hibbett D.S."/>
            <person name="Martin F."/>
        </authorList>
    </citation>
    <scope>NUCLEOTIDE SEQUENCE [LARGE SCALE GENOMIC DNA]</scope>
    <source>
        <strain evidence="2">Ve08.2h10</strain>
    </source>
</reference>
<evidence type="ECO:0000313" key="2">
    <source>
        <dbReference type="Proteomes" id="UP000054538"/>
    </source>
</evidence>
<dbReference type="Proteomes" id="UP000054538">
    <property type="component" value="Unassembled WGS sequence"/>
</dbReference>
<protein>
    <submittedName>
        <fullName evidence="1">Uncharacterized protein</fullName>
    </submittedName>
</protein>
<reference evidence="1 2" key="1">
    <citation type="submission" date="2014-04" db="EMBL/GenBank/DDBJ databases">
        <authorList>
            <consortium name="DOE Joint Genome Institute"/>
            <person name="Kuo A."/>
            <person name="Kohler A."/>
            <person name="Jargeat P."/>
            <person name="Nagy L.G."/>
            <person name="Floudas D."/>
            <person name="Copeland A."/>
            <person name="Barry K.W."/>
            <person name="Cichocki N."/>
            <person name="Veneault-Fourrey C."/>
            <person name="LaButti K."/>
            <person name="Lindquist E.A."/>
            <person name="Lipzen A."/>
            <person name="Lundell T."/>
            <person name="Morin E."/>
            <person name="Murat C."/>
            <person name="Sun H."/>
            <person name="Tunlid A."/>
            <person name="Henrissat B."/>
            <person name="Grigoriev I.V."/>
            <person name="Hibbett D.S."/>
            <person name="Martin F."/>
            <person name="Nordberg H.P."/>
            <person name="Cantor M.N."/>
            <person name="Hua S.X."/>
        </authorList>
    </citation>
    <scope>NUCLEOTIDE SEQUENCE [LARGE SCALE GENOMIC DNA]</scope>
    <source>
        <strain evidence="1 2">Ve08.2h10</strain>
    </source>
</reference>
<accession>A0A0D0DSU9</accession>
<keyword evidence="2" id="KW-1185">Reference proteome</keyword>
<proteinExistence type="predicted"/>
<dbReference type="AlphaFoldDB" id="A0A0D0DSU9"/>
<dbReference type="EMBL" id="KN825395">
    <property type="protein sequence ID" value="KIK91366.1"/>
    <property type="molecule type" value="Genomic_DNA"/>
</dbReference>
<evidence type="ECO:0000313" key="1">
    <source>
        <dbReference type="EMBL" id="KIK91366.1"/>
    </source>
</evidence>
<organism evidence="1 2">
    <name type="scientific">Paxillus rubicundulus Ve08.2h10</name>
    <dbReference type="NCBI Taxonomy" id="930991"/>
    <lineage>
        <taxon>Eukaryota</taxon>
        <taxon>Fungi</taxon>
        <taxon>Dikarya</taxon>
        <taxon>Basidiomycota</taxon>
        <taxon>Agaricomycotina</taxon>
        <taxon>Agaricomycetes</taxon>
        <taxon>Agaricomycetidae</taxon>
        <taxon>Boletales</taxon>
        <taxon>Paxilineae</taxon>
        <taxon>Paxillaceae</taxon>
        <taxon>Paxillus</taxon>
    </lineage>
</organism>
<dbReference type="HOGENOM" id="CLU_1704813_0_0_1"/>
<gene>
    <name evidence="1" type="ORF">PAXRUDRAFT_634591</name>
</gene>
<dbReference type="InParanoid" id="A0A0D0DSU9"/>